<evidence type="ECO:0000313" key="3">
    <source>
        <dbReference type="EMBL" id="BAZ02754.1"/>
    </source>
</evidence>
<dbReference type="Pfam" id="PF00353">
    <property type="entry name" value="HemolysinCabind"/>
    <property type="match status" value="2"/>
</dbReference>
<dbReference type="InterPro" id="IPR001343">
    <property type="entry name" value="Hemolysn_Ca-bd"/>
</dbReference>
<protein>
    <recommendedName>
        <fullName evidence="5">Hemolysin-type calcium-binding region</fullName>
    </recommendedName>
</protein>
<gene>
    <name evidence="3" type="ORF">NIES37_67670</name>
</gene>
<dbReference type="PRINTS" id="PR00313">
    <property type="entry name" value="CABNDNGRPT"/>
</dbReference>
<dbReference type="Proteomes" id="UP000218785">
    <property type="component" value="Chromosome"/>
</dbReference>
<dbReference type="GO" id="GO:0005509">
    <property type="term" value="F:calcium ion binding"/>
    <property type="evidence" value="ECO:0007669"/>
    <property type="project" value="InterPro"/>
</dbReference>
<dbReference type="InterPro" id="IPR050557">
    <property type="entry name" value="RTX_toxin/Mannuronan_C5-epim"/>
</dbReference>
<dbReference type="RefSeq" id="WP_096583184.1">
    <property type="nucleotide sequence ID" value="NZ_CAWNJS010000001.1"/>
</dbReference>
<evidence type="ECO:0008006" key="5">
    <source>
        <dbReference type="Google" id="ProtNLM"/>
    </source>
</evidence>
<dbReference type="SUPFAM" id="SSF51120">
    <property type="entry name" value="beta-Roll"/>
    <property type="match status" value="1"/>
</dbReference>
<dbReference type="InterPro" id="IPR011049">
    <property type="entry name" value="Serralysin-like_metalloprot_C"/>
</dbReference>
<dbReference type="Gene3D" id="2.150.10.10">
    <property type="entry name" value="Serralysin-like metalloprotease, C-terminal"/>
    <property type="match status" value="2"/>
</dbReference>
<sequence length="292" mass="30039">MTIFGTQNNDRLVGSVGNDIFVSSPGNDVIIGGNGFDTVDYSNFRQAISLFPRGGIGKGSFGTDQILNVESIIAPNVQGNTINASSGSGGASLNVDLGQNRLTVNNIPTIGSLNFQVVNFSNVLGTANQDKVIGNNFNNTIDGFAGNDSLFGAGGNDLLIGSAGNDLVVGDAGNDILLGSNQFSRGKGEFDVLVGGTNNDAFILGDRSGSYYGFVGNADYAQISDLSRGDVIQLGIGETYFARPDAAGFDLFVARGSVFDLVADVRSTFAASLPVGTFTLASGQSLGIFLGA</sequence>
<evidence type="ECO:0000256" key="1">
    <source>
        <dbReference type="ARBA" id="ARBA00004613"/>
    </source>
</evidence>
<evidence type="ECO:0000256" key="2">
    <source>
        <dbReference type="ARBA" id="ARBA00022525"/>
    </source>
</evidence>
<dbReference type="PANTHER" id="PTHR38340">
    <property type="entry name" value="S-LAYER PROTEIN"/>
    <property type="match status" value="1"/>
</dbReference>
<dbReference type="KEGG" id="ttq:NIES37_67670"/>
<organism evidence="3 4">
    <name type="scientific">Tolypothrix tenuis PCC 7101</name>
    <dbReference type="NCBI Taxonomy" id="231146"/>
    <lineage>
        <taxon>Bacteria</taxon>
        <taxon>Bacillati</taxon>
        <taxon>Cyanobacteriota</taxon>
        <taxon>Cyanophyceae</taxon>
        <taxon>Nostocales</taxon>
        <taxon>Tolypothrichaceae</taxon>
        <taxon>Tolypothrix</taxon>
    </lineage>
</organism>
<dbReference type="AlphaFoldDB" id="A0A1Z4NAK0"/>
<proteinExistence type="predicted"/>
<evidence type="ECO:0000313" key="4">
    <source>
        <dbReference type="Proteomes" id="UP000218785"/>
    </source>
</evidence>
<keyword evidence="2" id="KW-0964">Secreted</keyword>
<dbReference type="PANTHER" id="PTHR38340:SF1">
    <property type="entry name" value="S-LAYER PROTEIN"/>
    <property type="match status" value="1"/>
</dbReference>
<keyword evidence="4" id="KW-1185">Reference proteome</keyword>
<comment type="subcellular location">
    <subcellularLocation>
        <location evidence="1">Secreted</location>
    </subcellularLocation>
</comment>
<reference evidence="3 4" key="1">
    <citation type="submission" date="2017-06" db="EMBL/GenBank/DDBJ databases">
        <title>Genome sequencing of cyanobaciteial culture collection at National Institute for Environmental Studies (NIES).</title>
        <authorList>
            <person name="Hirose Y."/>
            <person name="Shimura Y."/>
            <person name="Fujisawa T."/>
            <person name="Nakamura Y."/>
            <person name="Kawachi M."/>
        </authorList>
    </citation>
    <scope>NUCLEOTIDE SEQUENCE [LARGE SCALE GENOMIC DNA]</scope>
    <source>
        <strain evidence="3 4">NIES-37</strain>
    </source>
</reference>
<accession>A0A1Z4NAK0</accession>
<dbReference type="GO" id="GO:0005576">
    <property type="term" value="C:extracellular region"/>
    <property type="evidence" value="ECO:0007669"/>
    <property type="project" value="UniProtKB-SubCell"/>
</dbReference>
<dbReference type="EMBL" id="AP018248">
    <property type="protein sequence ID" value="BAZ02754.1"/>
    <property type="molecule type" value="Genomic_DNA"/>
</dbReference>
<name>A0A1Z4NAK0_9CYAN</name>